<dbReference type="SFLD" id="SFLDG01058">
    <property type="entry name" value="lipoyl_synthase_like"/>
    <property type="match status" value="1"/>
</dbReference>
<evidence type="ECO:0000256" key="1">
    <source>
        <dbReference type="ARBA" id="ARBA00022485"/>
    </source>
</evidence>
<dbReference type="PANTHER" id="PTHR10949:SF0">
    <property type="entry name" value="LIPOYL SYNTHASE, MITOCHONDRIAL"/>
    <property type="match status" value="1"/>
</dbReference>
<dbReference type="SUPFAM" id="SSF102114">
    <property type="entry name" value="Radical SAM enzymes"/>
    <property type="match status" value="1"/>
</dbReference>
<dbReference type="Proteomes" id="UP000076603">
    <property type="component" value="Unassembled WGS sequence"/>
</dbReference>
<dbReference type="EC" id="2.8.1.8" evidence="9"/>
<dbReference type="STRING" id="1121326.CLMAG_54230"/>
<comment type="catalytic activity">
    <reaction evidence="8 9">
        <text>[[Fe-S] cluster scaffold protein carrying a second [4Fe-4S](2+) cluster] + N(6)-octanoyl-L-lysyl-[protein] + 2 oxidized [2Fe-2S]-[ferredoxin] + 2 S-adenosyl-L-methionine + 4 H(+) = [[Fe-S] cluster scaffold protein] + N(6)-[(R)-dihydrolipoyl]-L-lysyl-[protein] + 4 Fe(3+) + 2 hydrogen sulfide + 2 5'-deoxyadenosine + 2 L-methionine + 2 reduced [2Fe-2S]-[ferredoxin]</text>
        <dbReference type="Rhea" id="RHEA:16585"/>
        <dbReference type="Rhea" id="RHEA-COMP:9928"/>
        <dbReference type="Rhea" id="RHEA-COMP:10000"/>
        <dbReference type="Rhea" id="RHEA-COMP:10001"/>
        <dbReference type="Rhea" id="RHEA-COMP:10475"/>
        <dbReference type="Rhea" id="RHEA-COMP:14568"/>
        <dbReference type="Rhea" id="RHEA-COMP:14569"/>
        <dbReference type="ChEBI" id="CHEBI:15378"/>
        <dbReference type="ChEBI" id="CHEBI:17319"/>
        <dbReference type="ChEBI" id="CHEBI:29034"/>
        <dbReference type="ChEBI" id="CHEBI:29919"/>
        <dbReference type="ChEBI" id="CHEBI:33722"/>
        <dbReference type="ChEBI" id="CHEBI:33737"/>
        <dbReference type="ChEBI" id="CHEBI:33738"/>
        <dbReference type="ChEBI" id="CHEBI:57844"/>
        <dbReference type="ChEBI" id="CHEBI:59789"/>
        <dbReference type="ChEBI" id="CHEBI:78809"/>
        <dbReference type="ChEBI" id="CHEBI:83100"/>
        <dbReference type="EC" id="2.8.1.8"/>
    </reaction>
</comment>
<proteinExistence type="inferred from homology"/>
<evidence type="ECO:0000259" key="10">
    <source>
        <dbReference type="PROSITE" id="PS51918"/>
    </source>
</evidence>
<keyword evidence="6 9" id="KW-0408">Iron</keyword>
<dbReference type="CDD" id="cd01335">
    <property type="entry name" value="Radical_SAM"/>
    <property type="match status" value="1"/>
</dbReference>
<evidence type="ECO:0000313" key="11">
    <source>
        <dbReference type="EMBL" id="KZL89205.1"/>
    </source>
</evidence>
<keyword evidence="2 9" id="KW-0963">Cytoplasm</keyword>
<dbReference type="GO" id="GO:0005737">
    <property type="term" value="C:cytoplasm"/>
    <property type="evidence" value="ECO:0007669"/>
    <property type="project" value="UniProtKB-SubCell"/>
</dbReference>
<keyword evidence="12" id="KW-1185">Reference proteome</keyword>
<comment type="similarity">
    <text evidence="9">Belongs to the radical SAM superfamily. Lipoyl synthase family.</text>
</comment>
<evidence type="ECO:0000256" key="2">
    <source>
        <dbReference type="ARBA" id="ARBA00022490"/>
    </source>
</evidence>
<evidence type="ECO:0000256" key="4">
    <source>
        <dbReference type="ARBA" id="ARBA00022691"/>
    </source>
</evidence>
<dbReference type="InterPro" id="IPR006638">
    <property type="entry name" value="Elp3/MiaA/NifB-like_rSAM"/>
</dbReference>
<dbReference type="HAMAP" id="MF_00206">
    <property type="entry name" value="Lipoyl_synth"/>
    <property type="match status" value="1"/>
</dbReference>
<protein>
    <recommendedName>
        <fullName evidence="9">Lipoyl synthase</fullName>
        <ecNumber evidence="9">2.8.1.8</ecNumber>
    </recommendedName>
    <alternativeName>
        <fullName evidence="9">Lip-syn</fullName>
        <shortName evidence="9">LS</shortName>
    </alternativeName>
    <alternativeName>
        <fullName evidence="9">Lipoate synthase</fullName>
    </alternativeName>
    <alternativeName>
        <fullName evidence="9">Lipoic acid synthase</fullName>
    </alternativeName>
    <alternativeName>
        <fullName evidence="9">Sulfur insertion protein LipA</fullName>
    </alternativeName>
</protein>
<dbReference type="NCBIfam" id="TIGR00510">
    <property type="entry name" value="lipA"/>
    <property type="match status" value="1"/>
</dbReference>
<dbReference type="EMBL" id="LWAE01000010">
    <property type="protein sequence ID" value="KZL89205.1"/>
    <property type="molecule type" value="Genomic_DNA"/>
</dbReference>
<dbReference type="PATRIC" id="fig|1121326.3.peg.5492"/>
<feature type="binding site" evidence="9">
    <location>
        <position position="277"/>
    </location>
    <ligand>
        <name>[4Fe-4S] cluster</name>
        <dbReference type="ChEBI" id="CHEBI:49883"/>
        <label>1</label>
    </ligand>
</feature>
<dbReference type="InterPro" id="IPR013785">
    <property type="entry name" value="Aldolase_TIM"/>
</dbReference>
<keyword evidence="1 9" id="KW-0004">4Fe-4S</keyword>
<name>A0A162QZS3_9CLOT</name>
<evidence type="ECO:0000256" key="7">
    <source>
        <dbReference type="ARBA" id="ARBA00023014"/>
    </source>
</evidence>
<dbReference type="UniPathway" id="UPA00538">
    <property type="reaction ID" value="UER00593"/>
</dbReference>
<dbReference type="InterPro" id="IPR058240">
    <property type="entry name" value="rSAM_sf"/>
</dbReference>
<comment type="caution">
    <text evidence="11">The sequence shown here is derived from an EMBL/GenBank/DDBJ whole genome shotgun (WGS) entry which is preliminary data.</text>
</comment>
<dbReference type="SFLD" id="SFLDF00271">
    <property type="entry name" value="lipoyl_synthase"/>
    <property type="match status" value="1"/>
</dbReference>
<dbReference type="SFLD" id="SFLDS00029">
    <property type="entry name" value="Radical_SAM"/>
    <property type="match status" value="1"/>
</dbReference>
<keyword evidence="4 9" id="KW-0949">S-adenosyl-L-methionine</keyword>
<feature type="binding site" evidence="9">
    <location>
        <position position="71"/>
    </location>
    <ligand>
        <name>[4Fe-4S] cluster</name>
        <dbReference type="ChEBI" id="CHEBI:49883"/>
        <label>2</label>
        <note>4Fe-4S-S-AdoMet</note>
    </ligand>
</feature>
<accession>A0A162QZS3</accession>
<dbReference type="NCBIfam" id="NF004019">
    <property type="entry name" value="PRK05481.1"/>
    <property type="match status" value="1"/>
</dbReference>
<evidence type="ECO:0000313" key="12">
    <source>
        <dbReference type="Proteomes" id="UP000076603"/>
    </source>
</evidence>
<sequence length="286" mass="32388">MQQRKPEWLRVKVRGGETSGNVNEVEEILEKYSLNTVCREANCPNRMECFSNRTATFMILGKNCTRNCTFCNVTKEKPESVDSNEPYNIAKVVEKFNLKHTVITAVTRDDLPDGGAGHFAKVIEEIKKLNKSTTTEVLIPDFKGDEKALRKVINAKPDIINHNVETAAALYSKVRPMAVYERSLELLYRVKNENKSILTKSGFMLGLGETEEDILGILKDLRKIDCDIVTIGQYLAPSPKHHPVIEYVHPDTFEKYGKVATHMGFKHVFSAPLVRSSYHAEKVFNL</sequence>
<feature type="binding site" evidence="9">
    <location>
        <position position="49"/>
    </location>
    <ligand>
        <name>[4Fe-4S] cluster</name>
        <dbReference type="ChEBI" id="CHEBI:49883"/>
        <label>1</label>
    </ligand>
</feature>
<comment type="function">
    <text evidence="9">Catalyzes the radical-mediated insertion of two sulfur atoms into the C-6 and C-8 positions of the octanoyl moiety bound to the lipoyl domains of lipoate-dependent enzymes, thereby converting the octanoylated domains into lipoylated derivatives.</text>
</comment>
<dbReference type="OrthoDB" id="9787898at2"/>
<evidence type="ECO:0000256" key="3">
    <source>
        <dbReference type="ARBA" id="ARBA00022679"/>
    </source>
</evidence>
<dbReference type="InterPro" id="IPR003698">
    <property type="entry name" value="Lipoyl_synth"/>
</dbReference>
<comment type="subcellular location">
    <subcellularLocation>
        <location evidence="9">Cytoplasm</location>
    </subcellularLocation>
</comment>
<dbReference type="GO" id="GO:0051539">
    <property type="term" value="F:4 iron, 4 sulfur cluster binding"/>
    <property type="evidence" value="ECO:0007669"/>
    <property type="project" value="UniProtKB-UniRule"/>
</dbReference>
<dbReference type="Gene3D" id="3.20.20.70">
    <property type="entry name" value="Aldolase class I"/>
    <property type="match status" value="1"/>
</dbReference>
<feature type="binding site" evidence="9">
    <location>
        <position position="43"/>
    </location>
    <ligand>
        <name>[4Fe-4S] cluster</name>
        <dbReference type="ChEBI" id="CHEBI:49883"/>
        <label>1</label>
    </ligand>
</feature>
<dbReference type="NCBIfam" id="NF009544">
    <property type="entry name" value="PRK12928.1"/>
    <property type="match status" value="1"/>
</dbReference>
<dbReference type="GO" id="GO:0016992">
    <property type="term" value="F:lipoate synthase activity"/>
    <property type="evidence" value="ECO:0007669"/>
    <property type="project" value="UniProtKB-UniRule"/>
</dbReference>
<keyword evidence="5 9" id="KW-0479">Metal-binding</keyword>
<evidence type="ECO:0000256" key="9">
    <source>
        <dbReference type="HAMAP-Rule" id="MF_00206"/>
    </source>
</evidence>
<dbReference type="Pfam" id="PF04055">
    <property type="entry name" value="Radical_SAM"/>
    <property type="match status" value="1"/>
</dbReference>
<dbReference type="InterPro" id="IPR007197">
    <property type="entry name" value="rSAM"/>
</dbReference>
<comment type="pathway">
    <text evidence="9">Protein modification; protein lipoylation via endogenous pathway; protein N(6)-(lipoyl)lysine from octanoyl-[acyl-carrier-protein]: step 2/2.</text>
</comment>
<dbReference type="GO" id="GO:0009249">
    <property type="term" value="P:protein lipoylation"/>
    <property type="evidence" value="ECO:0007669"/>
    <property type="project" value="UniProtKB-UniRule"/>
</dbReference>
<organism evidence="11 12">
    <name type="scientific">Clostridium magnum DSM 2767</name>
    <dbReference type="NCBI Taxonomy" id="1121326"/>
    <lineage>
        <taxon>Bacteria</taxon>
        <taxon>Bacillati</taxon>
        <taxon>Bacillota</taxon>
        <taxon>Clostridia</taxon>
        <taxon>Eubacteriales</taxon>
        <taxon>Clostridiaceae</taxon>
        <taxon>Clostridium</taxon>
    </lineage>
</organism>
<dbReference type="RefSeq" id="WP_066629661.1">
    <property type="nucleotide sequence ID" value="NZ_FQXL01000057.1"/>
</dbReference>
<reference evidence="11 12" key="1">
    <citation type="submission" date="2016-04" db="EMBL/GenBank/DDBJ databases">
        <title>Genome sequence of Clostridium magnum DSM 2767.</title>
        <authorList>
            <person name="Poehlein A."/>
            <person name="Uhlig R."/>
            <person name="Fischer R."/>
            <person name="Bahl H."/>
            <person name="Daniel R."/>
        </authorList>
    </citation>
    <scope>NUCLEOTIDE SEQUENCE [LARGE SCALE GENOMIC DNA]</scope>
    <source>
        <strain evidence="11 12">DSM 2767</strain>
    </source>
</reference>
<feature type="binding site" evidence="9">
    <location>
        <position position="38"/>
    </location>
    <ligand>
        <name>[4Fe-4S] cluster</name>
        <dbReference type="ChEBI" id="CHEBI:49883"/>
        <label>1</label>
    </ligand>
</feature>
<keyword evidence="7 9" id="KW-0411">Iron-sulfur</keyword>
<dbReference type="FunFam" id="3.20.20.70:FF:000040">
    <property type="entry name" value="Lipoyl synthase"/>
    <property type="match status" value="1"/>
</dbReference>
<feature type="domain" description="Radical SAM core" evidence="10">
    <location>
        <begin position="50"/>
        <end position="266"/>
    </location>
</feature>
<keyword evidence="3 9" id="KW-0808">Transferase</keyword>
<feature type="binding site" evidence="9">
    <location>
        <position position="64"/>
    </location>
    <ligand>
        <name>[4Fe-4S] cluster</name>
        <dbReference type="ChEBI" id="CHEBI:49883"/>
        <label>2</label>
        <note>4Fe-4S-S-AdoMet</note>
    </ligand>
</feature>
<evidence type="ECO:0000256" key="6">
    <source>
        <dbReference type="ARBA" id="ARBA00023004"/>
    </source>
</evidence>
<feature type="binding site" evidence="9">
    <location>
        <position position="68"/>
    </location>
    <ligand>
        <name>[4Fe-4S] cluster</name>
        <dbReference type="ChEBI" id="CHEBI:49883"/>
        <label>2</label>
        <note>4Fe-4S-S-AdoMet</note>
    </ligand>
</feature>
<dbReference type="PROSITE" id="PS51918">
    <property type="entry name" value="RADICAL_SAM"/>
    <property type="match status" value="1"/>
</dbReference>
<evidence type="ECO:0000256" key="5">
    <source>
        <dbReference type="ARBA" id="ARBA00022723"/>
    </source>
</evidence>
<dbReference type="GO" id="GO:0046872">
    <property type="term" value="F:metal ion binding"/>
    <property type="evidence" value="ECO:0007669"/>
    <property type="project" value="UniProtKB-KW"/>
</dbReference>
<dbReference type="AlphaFoldDB" id="A0A162QZS3"/>
<gene>
    <name evidence="11" type="primary">lipA_4</name>
    <name evidence="9" type="synonym">lipA</name>
    <name evidence="11" type="ORF">CLMAG_54230</name>
</gene>
<comment type="cofactor">
    <cofactor evidence="9">
        <name>[4Fe-4S] cluster</name>
        <dbReference type="ChEBI" id="CHEBI:49883"/>
    </cofactor>
    <text evidence="9">Binds 2 [4Fe-4S] clusters per subunit. One cluster is coordinated with 3 cysteines and an exchangeable S-adenosyl-L-methionine.</text>
</comment>
<dbReference type="PIRSF" id="PIRSF005963">
    <property type="entry name" value="Lipoyl_synth"/>
    <property type="match status" value="1"/>
</dbReference>
<dbReference type="SMART" id="SM00729">
    <property type="entry name" value="Elp3"/>
    <property type="match status" value="1"/>
</dbReference>
<evidence type="ECO:0000256" key="8">
    <source>
        <dbReference type="ARBA" id="ARBA00047326"/>
    </source>
</evidence>
<dbReference type="PANTHER" id="PTHR10949">
    <property type="entry name" value="LIPOYL SYNTHASE"/>
    <property type="match status" value="1"/>
</dbReference>